<evidence type="ECO:0000256" key="3">
    <source>
        <dbReference type="ARBA" id="ARBA00022801"/>
    </source>
</evidence>
<keyword evidence="7" id="KW-0687">Ribonucleoprotein</keyword>
<dbReference type="InterPro" id="IPR036891">
    <property type="entry name" value="Signal_recog_part_SRP54_M_sf"/>
</dbReference>
<accession>A0ABT5F4I4</accession>
<dbReference type="SUPFAM" id="SSF47446">
    <property type="entry name" value="Signal peptide-binding domain"/>
    <property type="match status" value="1"/>
</dbReference>
<comment type="similarity">
    <text evidence="1">Belongs to the GTP-binding SRP family. SRP54 subfamily.</text>
</comment>
<evidence type="ECO:0000259" key="11">
    <source>
        <dbReference type="SMART" id="SM00382"/>
    </source>
</evidence>
<dbReference type="CDD" id="cd18539">
    <property type="entry name" value="SRP_G"/>
    <property type="match status" value="1"/>
</dbReference>
<dbReference type="InterPro" id="IPR004780">
    <property type="entry name" value="SRP"/>
</dbReference>
<dbReference type="PANTHER" id="PTHR11564">
    <property type="entry name" value="SIGNAL RECOGNITION PARTICLE 54K PROTEIN SRP54"/>
    <property type="match status" value="1"/>
</dbReference>
<dbReference type="Gene3D" id="1.20.120.140">
    <property type="entry name" value="Signal recognition particle SRP54, nucleotide-binding domain"/>
    <property type="match status" value="1"/>
</dbReference>
<dbReference type="SMART" id="SM00963">
    <property type="entry name" value="SRP54_N"/>
    <property type="match status" value="1"/>
</dbReference>
<evidence type="ECO:0000256" key="1">
    <source>
        <dbReference type="ARBA" id="ARBA00005450"/>
    </source>
</evidence>
<dbReference type="EMBL" id="JAQNDO010000001">
    <property type="protein sequence ID" value="MDC0749000.1"/>
    <property type="molecule type" value="Genomic_DNA"/>
</dbReference>
<keyword evidence="2" id="KW-0547">Nucleotide-binding</keyword>
<feature type="compositionally biased region" description="Basic residues" evidence="10">
    <location>
        <begin position="541"/>
        <end position="557"/>
    </location>
</feature>
<evidence type="ECO:0000256" key="6">
    <source>
        <dbReference type="ARBA" id="ARBA00023135"/>
    </source>
</evidence>
<feature type="domain" description="Signal recognition particle SRP54 helical bundle" evidence="13">
    <location>
        <begin position="1"/>
        <end position="95"/>
    </location>
</feature>
<dbReference type="InterPro" id="IPR027417">
    <property type="entry name" value="P-loop_NTPase"/>
</dbReference>
<dbReference type="EC" id="3.6.5.4" evidence="8"/>
<dbReference type="SMART" id="SM00962">
    <property type="entry name" value="SRP54"/>
    <property type="match status" value="1"/>
</dbReference>
<evidence type="ECO:0000256" key="5">
    <source>
        <dbReference type="ARBA" id="ARBA00023134"/>
    </source>
</evidence>
<keyword evidence="3" id="KW-0378">Hydrolase</keyword>
<evidence type="ECO:0000256" key="8">
    <source>
        <dbReference type="ARBA" id="ARBA00035672"/>
    </source>
</evidence>
<keyword evidence="6" id="KW-0733">Signal recognition particle</keyword>
<evidence type="ECO:0000259" key="12">
    <source>
        <dbReference type="SMART" id="SM00962"/>
    </source>
</evidence>
<dbReference type="Gene3D" id="3.40.50.300">
    <property type="entry name" value="P-loop containing nucleotide triphosphate hydrolases"/>
    <property type="match status" value="1"/>
</dbReference>
<reference evidence="14 15" key="1">
    <citation type="submission" date="2022-11" db="EMBL/GenBank/DDBJ databases">
        <title>Minimal conservation of predation-associated metabolite biosynthetic gene clusters underscores biosynthetic potential of Myxococcota including descriptions for ten novel species: Archangium lansinium sp. nov., Myxococcus landrumus sp. nov., Nannocystis bai.</title>
        <authorList>
            <person name="Ahearne A."/>
            <person name="Stevens C."/>
            <person name="Dowd S."/>
        </authorList>
    </citation>
    <scope>NUCLEOTIDE SEQUENCE [LARGE SCALE GENOMIC DNA]</scope>
    <source>
        <strain evidence="14 15">RJM3</strain>
    </source>
</reference>
<dbReference type="RefSeq" id="WP_271928364.1">
    <property type="nucleotide sequence ID" value="NZ_JAQNDO010000001.1"/>
</dbReference>
<dbReference type="InterPro" id="IPR022941">
    <property type="entry name" value="SRP54"/>
</dbReference>
<name>A0ABT5F4I4_9BACT</name>
<dbReference type="Pfam" id="PF02881">
    <property type="entry name" value="SRP54_N"/>
    <property type="match status" value="1"/>
</dbReference>
<dbReference type="InterPro" id="IPR004125">
    <property type="entry name" value="Signal_recog_particle_SRP54_M"/>
</dbReference>
<dbReference type="Pfam" id="PF02978">
    <property type="entry name" value="SRP_SPB"/>
    <property type="match status" value="1"/>
</dbReference>
<feature type="region of interest" description="Disordered" evidence="10">
    <location>
        <begin position="515"/>
        <end position="557"/>
    </location>
</feature>
<evidence type="ECO:0000259" key="13">
    <source>
        <dbReference type="SMART" id="SM00963"/>
    </source>
</evidence>
<keyword evidence="15" id="KW-1185">Reference proteome</keyword>
<comment type="caution">
    <text evidence="14">The sequence shown here is derived from an EMBL/GenBank/DDBJ whole genome shotgun (WGS) entry which is preliminary data.</text>
</comment>
<dbReference type="SUPFAM" id="SSF52540">
    <property type="entry name" value="P-loop containing nucleoside triphosphate hydrolases"/>
    <property type="match status" value="1"/>
</dbReference>
<keyword evidence="4" id="KW-0694">RNA-binding</keyword>
<dbReference type="SMART" id="SM00382">
    <property type="entry name" value="AAA"/>
    <property type="match status" value="1"/>
</dbReference>
<evidence type="ECO:0000256" key="10">
    <source>
        <dbReference type="SAM" id="MobiDB-lite"/>
    </source>
</evidence>
<dbReference type="Proteomes" id="UP001221411">
    <property type="component" value="Unassembled WGS sequence"/>
</dbReference>
<evidence type="ECO:0000256" key="9">
    <source>
        <dbReference type="ARBA" id="ARBA00048027"/>
    </source>
</evidence>
<feature type="domain" description="SRP54-type proteins GTP-binding" evidence="12">
    <location>
        <begin position="109"/>
        <end position="303"/>
    </location>
</feature>
<protein>
    <recommendedName>
        <fullName evidence="8">signal-recognition-particle GTPase</fullName>
        <ecNumber evidence="8">3.6.5.4</ecNumber>
    </recommendedName>
</protein>
<organism evidence="14 15">
    <name type="scientific">Polyangium mundeleinium</name>
    <dbReference type="NCBI Taxonomy" id="2995306"/>
    <lineage>
        <taxon>Bacteria</taxon>
        <taxon>Pseudomonadati</taxon>
        <taxon>Myxococcota</taxon>
        <taxon>Polyangia</taxon>
        <taxon>Polyangiales</taxon>
        <taxon>Polyangiaceae</taxon>
        <taxon>Polyangium</taxon>
    </lineage>
</organism>
<evidence type="ECO:0000313" key="14">
    <source>
        <dbReference type="EMBL" id="MDC0749000.1"/>
    </source>
</evidence>
<dbReference type="Pfam" id="PF00448">
    <property type="entry name" value="SRP54"/>
    <property type="match status" value="1"/>
</dbReference>
<dbReference type="NCBIfam" id="TIGR00959">
    <property type="entry name" value="ffh"/>
    <property type="match status" value="1"/>
</dbReference>
<dbReference type="InterPro" id="IPR013822">
    <property type="entry name" value="Signal_recog_particl_SRP54_hlx"/>
</dbReference>
<keyword evidence="5" id="KW-0342">GTP-binding</keyword>
<dbReference type="PANTHER" id="PTHR11564:SF5">
    <property type="entry name" value="SIGNAL RECOGNITION PARTICLE SUBUNIT SRP54"/>
    <property type="match status" value="1"/>
</dbReference>
<dbReference type="InterPro" id="IPR042101">
    <property type="entry name" value="SRP54_N_sf"/>
</dbReference>
<sequence length="557" mass="60170">MFDTLARGFRQARNRLAGLTELSESNIEPALREVRLSLLEADVEIGVVKAFLSRVKQKAVGRTLEAKVKHEGETLQVSASDHFVKICHDELEAMMSHEGEPIVWASGRPTGLMMVGLQGSGKTTTCAKLARHISKLGKKPMLVAADMQRPAAVEQLKVLGNQIKIPVFNISGKSPVEICAAAEAEAKKLGRDVIIYDTAGRLAIDEKLMQELAEIKSRVAPENIFLVVDAMIGQDSVKTARSFHERLGISGVVLTKLDGDARGGAAISIKEVTGAPVLFSGVGETTDKFEEFRADGMASRILGMGDVVGLMQDFEQVVDQKKAEKDAERLLQGDFSLDDFLEQVRMIQKMGSLKDLVDKLPLGGMFPGGLPKDVNLDDRELVRIEAIIQSMTRFEKRDPYALIREPRRAERIAKGSGTNAEAVAELVQKFLFMKQMMSGLGQNMGMMGKIPGMKQMAQMRNMQKAMAGMGGGGGMPGFPGMGGMPGMPGGFPGMGMPGFPGMGMPGFPGMGMPGMGMPGGGAEGPSMTKMRTLSQAEKNAKKAQRKRERDARKKGRK</sequence>
<comment type="catalytic activity">
    <reaction evidence="9">
        <text>GTP + H2O = GDP + phosphate + H(+)</text>
        <dbReference type="Rhea" id="RHEA:19669"/>
        <dbReference type="ChEBI" id="CHEBI:15377"/>
        <dbReference type="ChEBI" id="CHEBI:15378"/>
        <dbReference type="ChEBI" id="CHEBI:37565"/>
        <dbReference type="ChEBI" id="CHEBI:43474"/>
        <dbReference type="ChEBI" id="CHEBI:58189"/>
        <dbReference type="EC" id="3.6.5.4"/>
    </reaction>
</comment>
<dbReference type="InterPro" id="IPR000897">
    <property type="entry name" value="SRP54_GTPase_dom"/>
</dbReference>
<evidence type="ECO:0000256" key="2">
    <source>
        <dbReference type="ARBA" id="ARBA00022741"/>
    </source>
</evidence>
<evidence type="ECO:0000313" key="15">
    <source>
        <dbReference type="Proteomes" id="UP001221411"/>
    </source>
</evidence>
<evidence type="ECO:0000256" key="4">
    <source>
        <dbReference type="ARBA" id="ARBA00022884"/>
    </source>
</evidence>
<evidence type="ECO:0000256" key="7">
    <source>
        <dbReference type="ARBA" id="ARBA00023274"/>
    </source>
</evidence>
<proteinExistence type="inferred from homology"/>
<dbReference type="Gene3D" id="1.10.260.30">
    <property type="entry name" value="Signal recognition particle, SRP54 subunit, M-domain"/>
    <property type="match status" value="1"/>
</dbReference>
<dbReference type="InterPro" id="IPR003593">
    <property type="entry name" value="AAA+_ATPase"/>
</dbReference>
<feature type="domain" description="AAA+ ATPase" evidence="11">
    <location>
        <begin position="108"/>
        <end position="308"/>
    </location>
</feature>
<gene>
    <name evidence="14" type="primary">ffh</name>
    <name evidence="14" type="ORF">POL67_47165</name>
</gene>